<dbReference type="Proteomes" id="UP000636709">
    <property type="component" value="Unassembled WGS sequence"/>
</dbReference>
<comment type="caution">
    <text evidence="1">The sequence shown here is derived from an EMBL/GenBank/DDBJ whole genome shotgun (WGS) entry which is preliminary data.</text>
</comment>
<accession>A0A835EKI4</accession>
<dbReference type="EMBL" id="JACEFO010001910">
    <property type="protein sequence ID" value="KAF8694247.1"/>
    <property type="molecule type" value="Genomic_DNA"/>
</dbReference>
<proteinExistence type="predicted"/>
<dbReference type="AlphaFoldDB" id="A0A835EKI4"/>
<reference evidence="1" key="1">
    <citation type="submission" date="2020-07" db="EMBL/GenBank/DDBJ databases">
        <title>Genome sequence and genetic diversity analysis of an under-domesticated orphan crop, white fonio (Digitaria exilis).</title>
        <authorList>
            <person name="Bennetzen J.L."/>
            <person name="Chen S."/>
            <person name="Ma X."/>
            <person name="Wang X."/>
            <person name="Yssel A.E.J."/>
            <person name="Chaluvadi S.R."/>
            <person name="Johnson M."/>
            <person name="Gangashetty P."/>
            <person name="Hamidou F."/>
            <person name="Sanogo M.D."/>
            <person name="Zwaenepoel A."/>
            <person name="Wallace J."/>
            <person name="Van De Peer Y."/>
            <person name="Van Deynze A."/>
        </authorList>
    </citation>
    <scope>NUCLEOTIDE SEQUENCE</scope>
    <source>
        <tissue evidence="1">Leaves</tissue>
    </source>
</reference>
<evidence type="ECO:0000313" key="2">
    <source>
        <dbReference type="Proteomes" id="UP000636709"/>
    </source>
</evidence>
<gene>
    <name evidence="1" type="ORF">HU200_038383</name>
</gene>
<protein>
    <submittedName>
        <fullName evidence="1">Uncharacterized protein</fullName>
    </submittedName>
</protein>
<evidence type="ECO:0000313" key="1">
    <source>
        <dbReference type="EMBL" id="KAF8694247.1"/>
    </source>
</evidence>
<keyword evidence="2" id="KW-1185">Reference proteome</keyword>
<sequence>MCFSNKLLHFNLSFRNSLINLIHRGFICNRIPYSNTETSLKKPVVDKPLRMT</sequence>
<organism evidence="1 2">
    <name type="scientific">Digitaria exilis</name>
    <dbReference type="NCBI Taxonomy" id="1010633"/>
    <lineage>
        <taxon>Eukaryota</taxon>
        <taxon>Viridiplantae</taxon>
        <taxon>Streptophyta</taxon>
        <taxon>Embryophyta</taxon>
        <taxon>Tracheophyta</taxon>
        <taxon>Spermatophyta</taxon>
        <taxon>Magnoliopsida</taxon>
        <taxon>Liliopsida</taxon>
        <taxon>Poales</taxon>
        <taxon>Poaceae</taxon>
        <taxon>PACMAD clade</taxon>
        <taxon>Panicoideae</taxon>
        <taxon>Panicodae</taxon>
        <taxon>Paniceae</taxon>
        <taxon>Anthephorinae</taxon>
        <taxon>Digitaria</taxon>
    </lineage>
</organism>
<name>A0A835EKI4_9POAL</name>